<evidence type="ECO:0000256" key="12">
    <source>
        <dbReference type="RuleBase" id="RU003484"/>
    </source>
</evidence>
<comment type="function">
    <text evidence="10 11">The central subunit of the protein translocation channel SecYEG. Consists of two halves formed by TMs 1-5 and 6-10. These two domains form a lateral gate at the front which open onto the bilayer between TMs 2 and 7, and are clamped together by SecE at the back. The channel is closed by both a pore ring composed of hydrophobic SecY resides and a short helix (helix 2A) on the extracellular side of the membrane which forms a plug. The plug probably moves laterally to allow the channel to open. The ring and the pore may move independently.</text>
</comment>
<dbReference type="PIRSF" id="PIRSF004557">
    <property type="entry name" value="SecY"/>
    <property type="match status" value="1"/>
</dbReference>
<dbReference type="PRINTS" id="PR00303">
    <property type="entry name" value="SECYTRNLCASE"/>
</dbReference>
<evidence type="ECO:0000256" key="2">
    <source>
        <dbReference type="ARBA" id="ARBA00005751"/>
    </source>
</evidence>
<dbReference type="FunFam" id="1.10.3370.10:FF:000001">
    <property type="entry name" value="Preprotein translocase subunit SecY"/>
    <property type="match status" value="1"/>
</dbReference>
<evidence type="ECO:0000256" key="8">
    <source>
        <dbReference type="ARBA" id="ARBA00023136"/>
    </source>
</evidence>
<name>A0A837KFI6_9BACL</name>
<accession>A0A837KFI6</accession>
<keyword evidence="7 10" id="KW-0811">Translocation</keyword>
<dbReference type="OrthoDB" id="9809248at2"/>
<evidence type="ECO:0000256" key="9">
    <source>
        <dbReference type="ARBA" id="ARBA00039733"/>
    </source>
</evidence>
<gene>
    <name evidence="10 14" type="primary">secY</name>
    <name evidence="15" type="ORF">AA984_27795</name>
    <name evidence="14" type="ORF">BFO01nite_52440</name>
</gene>
<evidence type="ECO:0000313" key="15">
    <source>
        <dbReference type="EMBL" id="KLH95945.1"/>
    </source>
</evidence>
<feature type="transmembrane region" description="Helical" evidence="10">
    <location>
        <begin position="111"/>
        <end position="132"/>
    </location>
</feature>
<feature type="transmembrane region" description="Helical" evidence="10">
    <location>
        <begin position="269"/>
        <end position="290"/>
    </location>
</feature>
<dbReference type="AlphaFoldDB" id="A0A837KFI6"/>
<dbReference type="EMBL" id="LDCN01000014">
    <property type="protein sequence ID" value="KLH95945.1"/>
    <property type="molecule type" value="Genomic_DNA"/>
</dbReference>
<keyword evidence="6 10" id="KW-1133">Transmembrane helix</keyword>
<keyword evidence="17" id="KW-1185">Reference proteome</keyword>
<dbReference type="PANTHER" id="PTHR10906">
    <property type="entry name" value="SECY/SEC61-ALPHA FAMILY MEMBER"/>
    <property type="match status" value="1"/>
</dbReference>
<comment type="caution">
    <text evidence="15">The sequence shown here is derived from an EMBL/GenBank/DDBJ whole genome shotgun (WGS) entry which is preliminary data.</text>
</comment>
<feature type="transmembrane region" description="Helical" evidence="10">
    <location>
        <begin position="368"/>
        <end position="390"/>
    </location>
</feature>
<feature type="transmembrane region" description="Helical" evidence="10">
    <location>
        <begin position="396"/>
        <end position="414"/>
    </location>
</feature>
<evidence type="ECO:0000256" key="13">
    <source>
        <dbReference type="RuleBase" id="RU004349"/>
    </source>
</evidence>
<feature type="transmembrane region" description="Helical" evidence="10">
    <location>
        <begin position="176"/>
        <end position="196"/>
    </location>
</feature>
<dbReference type="InterPro" id="IPR026593">
    <property type="entry name" value="SecY"/>
</dbReference>
<dbReference type="GO" id="GO:0043952">
    <property type="term" value="P:protein transport by the Sec complex"/>
    <property type="evidence" value="ECO:0007669"/>
    <property type="project" value="UniProtKB-UniRule"/>
</dbReference>
<protein>
    <recommendedName>
        <fullName evidence="9 10">Protein translocase subunit SecY</fullName>
    </recommendedName>
</protein>
<sequence>MLASLTNIFKISDLRRKILFTLMMLVVFRIGSFVPVPNVNVELFQQNTNQLLGLLNTFSGGALQNFSIFAMGIMPYITASIIMQLMSMDVVPKLTQWAREGEVGRRKIATVTRYATIILGLIQSVGMTIGFNNMAPGLLNDTSVGSYALIALTLTAGTAFMMWMGEQITEKGIGNGISILIVAGIVAGLPNAATTIYTTMFGDPSVNIFFSIVKVLLILLVVLAIIVGVIFMQQGLRKIPVQYAKRVVGRKMYGGQSTHIPLKINSAGVIPVIFAVSLVMFPSTIAQFWVDASGQGFANWIYENFQVNKPLGMTLYAILILGFTYFYTFVQINPVQMAENMRKNGGYIPGIRPGKNTEVFITRTLNRLTLAGALFLMLIAILPFFFGSIANLPQSIYIGGTSLLIVVGVCLDTMKQIESQMIKRHYQGFIK</sequence>
<dbReference type="GO" id="GO:0006605">
    <property type="term" value="P:protein targeting"/>
    <property type="evidence" value="ECO:0007669"/>
    <property type="project" value="UniProtKB-UniRule"/>
</dbReference>
<dbReference type="SUPFAM" id="SSF103491">
    <property type="entry name" value="Preprotein translocase SecY subunit"/>
    <property type="match status" value="1"/>
</dbReference>
<evidence type="ECO:0000256" key="4">
    <source>
        <dbReference type="ARBA" id="ARBA00022692"/>
    </source>
</evidence>
<reference evidence="15 16" key="1">
    <citation type="submission" date="2015-05" db="EMBL/GenBank/DDBJ databases">
        <title>Genome sequencing project for genomic taxonomy and phylogenomics of Bacillus-like bacteria.</title>
        <authorList>
            <person name="Liu B."/>
            <person name="Wang J."/>
            <person name="Zhu Y."/>
            <person name="Liu G."/>
            <person name="Chen Q."/>
            <person name="Chen Z."/>
            <person name="Lan J."/>
            <person name="Che J."/>
            <person name="Ge C."/>
            <person name="Shi H."/>
            <person name="Pan Z."/>
            <person name="Liu X."/>
        </authorList>
    </citation>
    <scope>NUCLEOTIDE SEQUENCE [LARGE SCALE GENOMIC DNA]</scope>
    <source>
        <strain evidence="15 16">DSM 9885</strain>
    </source>
</reference>
<dbReference type="GO" id="GO:0005886">
    <property type="term" value="C:plasma membrane"/>
    <property type="evidence" value="ECO:0007669"/>
    <property type="project" value="UniProtKB-SubCell"/>
</dbReference>
<dbReference type="PROSITE" id="PS00756">
    <property type="entry name" value="SECY_2"/>
    <property type="match status" value="1"/>
</dbReference>
<evidence type="ECO:0000256" key="3">
    <source>
        <dbReference type="ARBA" id="ARBA00022448"/>
    </source>
</evidence>
<dbReference type="InterPro" id="IPR023201">
    <property type="entry name" value="SecY_dom_sf"/>
</dbReference>
<keyword evidence="4 10" id="KW-0812">Transmembrane</keyword>
<feature type="transmembrane region" description="Helical" evidence="10">
    <location>
        <begin position="310"/>
        <end position="332"/>
    </location>
</feature>
<organism evidence="15 16">
    <name type="scientific">Brevibacillus formosus</name>
    <dbReference type="NCBI Taxonomy" id="54913"/>
    <lineage>
        <taxon>Bacteria</taxon>
        <taxon>Bacillati</taxon>
        <taxon>Bacillota</taxon>
        <taxon>Bacilli</taxon>
        <taxon>Bacillales</taxon>
        <taxon>Paenibacillaceae</taxon>
        <taxon>Brevibacillus</taxon>
    </lineage>
</organism>
<keyword evidence="3 10" id="KW-0813">Transport</keyword>
<feature type="transmembrane region" description="Helical" evidence="10">
    <location>
        <begin position="208"/>
        <end position="232"/>
    </location>
</feature>
<feature type="transmembrane region" description="Helical" evidence="10">
    <location>
        <begin position="18"/>
        <end position="36"/>
    </location>
</feature>
<dbReference type="InterPro" id="IPR002208">
    <property type="entry name" value="SecY/SEC61-alpha"/>
</dbReference>
<proteinExistence type="inferred from homology"/>
<dbReference type="Proteomes" id="UP000035218">
    <property type="component" value="Unassembled WGS sequence"/>
</dbReference>
<feature type="transmembrane region" description="Helical" evidence="10">
    <location>
        <begin position="66"/>
        <end position="91"/>
    </location>
</feature>
<comment type="subcellular location">
    <subcellularLocation>
        <location evidence="10">Cell membrane</location>
        <topology evidence="10">Multi-pass membrane protein</topology>
    </subcellularLocation>
    <subcellularLocation>
        <location evidence="1 12">Membrane</location>
        <topology evidence="1 12">Multi-pass membrane protein</topology>
    </subcellularLocation>
</comment>
<dbReference type="HAMAP" id="MF_01465">
    <property type="entry name" value="SecY"/>
    <property type="match status" value="1"/>
</dbReference>
<dbReference type="GeneID" id="87588851"/>
<comment type="subunit">
    <text evidence="10">Component of the Sec protein translocase complex. Heterotrimer consisting of SecY, SecE and SecG subunits. The heterotrimers can form oligomers, although 1 heterotrimer is thought to be able to translocate proteins. Interacts with the ribosome. Interacts with SecDF, and other proteins may be involved. Interacts with SecA.</text>
</comment>
<comment type="similarity">
    <text evidence="2 10 13">Belongs to the SecY/SEC61-alpha family.</text>
</comment>
<dbReference type="Proteomes" id="UP000319498">
    <property type="component" value="Unassembled WGS sequence"/>
</dbReference>
<evidence type="ECO:0000256" key="7">
    <source>
        <dbReference type="ARBA" id="ARBA00023010"/>
    </source>
</evidence>
<dbReference type="NCBIfam" id="TIGR00967">
    <property type="entry name" value="3a0501s007"/>
    <property type="match status" value="1"/>
</dbReference>
<keyword evidence="5 10" id="KW-0653">Protein transport</keyword>
<evidence type="ECO:0000256" key="10">
    <source>
        <dbReference type="HAMAP-Rule" id="MF_01465"/>
    </source>
</evidence>
<dbReference type="GO" id="GO:0065002">
    <property type="term" value="P:intracellular protein transmembrane transport"/>
    <property type="evidence" value="ECO:0007669"/>
    <property type="project" value="UniProtKB-UniRule"/>
</dbReference>
<reference evidence="14 17" key="2">
    <citation type="submission" date="2019-06" db="EMBL/GenBank/DDBJ databases">
        <title>Whole genome shotgun sequence of Brevibacillus formosus NBRC 15716.</title>
        <authorList>
            <person name="Hosoyama A."/>
            <person name="Uohara A."/>
            <person name="Ohji S."/>
            <person name="Ichikawa N."/>
        </authorList>
    </citation>
    <scope>NUCLEOTIDE SEQUENCE [LARGE SCALE GENOMIC DNA]</scope>
    <source>
        <strain evidence="14 17">NBRC 15716</strain>
    </source>
</reference>
<dbReference type="Gene3D" id="1.10.3370.10">
    <property type="entry name" value="SecY subunit domain"/>
    <property type="match status" value="1"/>
</dbReference>
<evidence type="ECO:0000256" key="11">
    <source>
        <dbReference type="RuleBase" id="RU000537"/>
    </source>
</evidence>
<keyword evidence="8 10" id="KW-0472">Membrane</keyword>
<evidence type="ECO:0000256" key="1">
    <source>
        <dbReference type="ARBA" id="ARBA00004141"/>
    </source>
</evidence>
<dbReference type="EMBL" id="BJOL01000040">
    <property type="protein sequence ID" value="GED61112.1"/>
    <property type="molecule type" value="Genomic_DNA"/>
</dbReference>
<dbReference type="PROSITE" id="PS00755">
    <property type="entry name" value="SECY_1"/>
    <property type="match status" value="1"/>
</dbReference>
<evidence type="ECO:0000313" key="17">
    <source>
        <dbReference type="Proteomes" id="UP000319498"/>
    </source>
</evidence>
<keyword evidence="10" id="KW-1003">Cell membrane</keyword>
<evidence type="ECO:0000256" key="6">
    <source>
        <dbReference type="ARBA" id="ARBA00022989"/>
    </source>
</evidence>
<dbReference type="InterPro" id="IPR030659">
    <property type="entry name" value="SecY_CS"/>
</dbReference>
<feature type="transmembrane region" description="Helical" evidence="10">
    <location>
        <begin position="144"/>
        <end position="164"/>
    </location>
</feature>
<evidence type="ECO:0000256" key="5">
    <source>
        <dbReference type="ARBA" id="ARBA00022927"/>
    </source>
</evidence>
<evidence type="ECO:0000313" key="16">
    <source>
        <dbReference type="Proteomes" id="UP000035218"/>
    </source>
</evidence>
<evidence type="ECO:0000313" key="14">
    <source>
        <dbReference type="EMBL" id="GED61112.1"/>
    </source>
</evidence>
<dbReference type="RefSeq" id="WP_047074692.1">
    <property type="nucleotide sequence ID" value="NZ_BJOL01000040.1"/>
</dbReference>
<dbReference type="Pfam" id="PF00344">
    <property type="entry name" value="SecY"/>
    <property type="match status" value="1"/>
</dbReference>